<proteinExistence type="inferred from homology"/>
<feature type="domain" description="LOB" evidence="3">
    <location>
        <begin position="9"/>
        <end position="110"/>
    </location>
</feature>
<evidence type="ECO:0000313" key="4">
    <source>
        <dbReference type="EMBL" id="PIA62431.1"/>
    </source>
</evidence>
<keyword evidence="5" id="KW-1185">Reference proteome</keyword>
<dbReference type="AlphaFoldDB" id="A0A2G5F357"/>
<comment type="similarity">
    <text evidence="1">Belongs to the LOB domain-containing protein family.</text>
</comment>
<evidence type="ECO:0000259" key="3">
    <source>
        <dbReference type="PROSITE" id="PS50891"/>
    </source>
</evidence>
<dbReference type="PANTHER" id="PTHR31301:SF21">
    <property type="entry name" value="LOB DOMAIN-CONTAINING PROTEIN 27-RELATED"/>
    <property type="match status" value="1"/>
</dbReference>
<protein>
    <recommendedName>
        <fullName evidence="3">LOB domain-containing protein</fullName>
    </recommendedName>
</protein>
<evidence type="ECO:0000256" key="1">
    <source>
        <dbReference type="ARBA" id="ARBA00005474"/>
    </source>
</evidence>
<accession>A0A2G5F357</accession>
<dbReference type="InterPro" id="IPR004883">
    <property type="entry name" value="LOB"/>
</dbReference>
<dbReference type="Pfam" id="PF03195">
    <property type="entry name" value="LOB"/>
    <property type="match status" value="1"/>
</dbReference>
<reference evidence="4 5" key="1">
    <citation type="submission" date="2017-09" db="EMBL/GenBank/DDBJ databases">
        <title>WGS assembly of Aquilegia coerulea Goldsmith.</title>
        <authorList>
            <person name="Hodges S."/>
            <person name="Kramer E."/>
            <person name="Nordborg M."/>
            <person name="Tomkins J."/>
            <person name="Borevitz J."/>
            <person name="Derieg N."/>
            <person name="Yan J."/>
            <person name="Mihaltcheva S."/>
            <person name="Hayes R.D."/>
            <person name="Rokhsar D."/>
        </authorList>
    </citation>
    <scope>NUCLEOTIDE SEQUENCE [LARGE SCALE GENOMIC DNA]</scope>
    <source>
        <strain evidence="5">cv. Goldsmith</strain>
    </source>
</reference>
<dbReference type="Proteomes" id="UP000230069">
    <property type="component" value="Unassembled WGS sequence"/>
</dbReference>
<dbReference type="STRING" id="218851.A0A2G5F357"/>
<organism evidence="4 5">
    <name type="scientific">Aquilegia coerulea</name>
    <name type="common">Rocky mountain columbine</name>
    <dbReference type="NCBI Taxonomy" id="218851"/>
    <lineage>
        <taxon>Eukaryota</taxon>
        <taxon>Viridiplantae</taxon>
        <taxon>Streptophyta</taxon>
        <taxon>Embryophyta</taxon>
        <taxon>Tracheophyta</taxon>
        <taxon>Spermatophyta</taxon>
        <taxon>Magnoliopsida</taxon>
        <taxon>Ranunculales</taxon>
        <taxon>Ranunculaceae</taxon>
        <taxon>Thalictroideae</taxon>
        <taxon>Aquilegia</taxon>
    </lineage>
</organism>
<dbReference type="InParanoid" id="A0A2G5F357"/>
<dbReference type="OrthoDB" id="1893065at2759"/>
<dbReference type="PROSITE" id="PS50891">
    <property type="entry name" value="LOB"/>
    <property type="match status" value="1"/>
</dbReference>
<gene>
    <name evidence="4" type="ORF">AQUCO_00200445v1</name>
</gene>
<dbReference type="EMBL" id="KZ305019">
    <property type="protein sequence ID" value="PIA62431.1"/>
    <property type="molecule type" value="Genomic_DNA"/>
</dbReference>
<name>A0A2G5F357_AQUCA</name>
<evidence type="ECO:0000256" key="2">
    <source>
        <dbReference type="SAM" id="MobiDB-lite"/>
    </source>
</evidence>
<feature type="region of interest" description="Disordered" evidence="2">
    <location>
        <begin position="272"/>
        <end position="296"/>
    </location>
</feature>
<sequence length="313" mass="34873">MTVKGGTNQACAACKYQRRKCSADCALAPYFPPDQPKMFQNAHKLFGVSNILKVLKGLLPHQRKEAMKSIIMHANIRDKFPVYGCFGVVKDLEYQFQQLCMELDAVSAQLAICRQQYNHQFSPPSPNNSPSSKLQLGQASPHNNSALPLFQHCVPQQQQSFNGTPGNGISVFAPNQPAGLSYGNNVCSYNASDYVETKDANGNSMWIQQQHQPYNQNNNMNNNNYSASIQSQFLAPEELPIKQQTVDDDPQDYDEIPAFFDIIDDRQSYIDSKEAYESSSDSSLKDTTRSNIEQVSENELKSAAACFSLTSVN</sequence>
<evidence type="ECO:0000313" key="5">
    <source>
        <dbReference type="Proteomes" id="UP000230069"/>
    </source>
</evidence>
<dbReference type="PANTHER" id="PTHR31301">
    <property type="entry name" value="LOB DOMAIN-CONTAINING PROTEIN 4-RELATED"/>
    <property type="match status" value="1"/>
</dbReference>